<protein>
    <recommendedName>
        <fullName evidence="3">DDE Tnp4 domain-containing protein</fullName>
    </recommendedName>
</protein>
<comment type="cofactor">
    <cofactor evidence="1">
        <name>a divalent metal cation</name>
        <dbReference type="ChEBI" id="CHEBI:60240"/>
    </cofactor>
</comment>
<comment type="caution">
    <text evidence="4">The sequence shown here is derived from an EMBL/GenBank/DDBJ whole genome shotgun (WGS) entry which is preliminary data.</text>
</comment>
<dbReference type="GO" id="GO:0046872">
    <property type="term" value="F:metal ion binding"/>
    <property type="evidence" value="ECO:0007669"/>
    <property type="project" value="UniProtKB-KW"/>
</dbReference>
<evidence type="ECO:0000313" key="4">
    <source>
        <dbReference type="EMBL" id="VDI64975.1"/>
    </source>
</evidence>
<dbReference type="EMBL" id="UYJE01008580">
    <property type="protein sequence ID" value="VDI64975.1"/>
    <property type="molecule type" value="Genomic_DNA"/>
</dbReference>
<dbReference type="OrthoDB" id="10051515at2759"/>
<feature type="domain" description="DDE Tnp4" evidence="3">
    <location>
        <begin position="2"/>
        <end position="136"/>
    </location>
</feature>
<dbReference type="Proteomes" id="UP000596742">
    <property type="component" value="Unassembled WGS sequence"/>
</dbReference>
<evidence type="ECO:0000256" key="2">
    <source>
        <dbReference type="ARBA" id="ARBA00022723"/>
    </source>
</evidence>
<keyword evidence="5" id="KW-1185">Reference proteome</keyword>
<gene>
    <name evidence="4" type="ORF">MGAL_10B074447</name>
</gene>
<evidence type="ECO:0000259" key="3">
    <source>
        <dbReference type="Pfam" id="PF13359"/>
    </source>
</evidence>
<organism evidence="4 5">
    <name type="scientific">Mytilus galloprovincialis</name>
    <name type="common">Mediterranean mussel</name>
    <dbReference type="NCBI Taxonomy" id="29158"/>
    <lineage>
        <taxon>Eukaryota</taxon>
        <taxon>Metazoa</taxon>
        <taxon>Spiralia</taxon>
        <taxon>Lophotrochozoa</taxon>
        <taxon>Mollusca</taxon>
        <taxon>Bivalvia</taxon>
        <taxon>Autobranchia</taxon>
        <taxon>Pteriomorphia</taxon>
        <taxon>Mytilida</taxon>
        <taxon>Mytiloidea</taxon>
        <taxon>Mytilidae</taxon>
        <taxon>Mytilinae</taxon>
        <taxon>Mytilus</taxon>
    </lineage>
</organism>
<evidence type="ECO:0000256" key="1">
    <source>
        <dbReference type="ARBA" id="ARBA00001968"/>
    </source>
</evidence>
<keyword evidence="2" id="KW-0479">Metal-binding</keyword>
<accession>A0A8B6GKF7</accession>
<reference evidence="4" key="1">
    <citation type="submission" date="2018-11" db="EMBL/GenBank/DDBJ databases">
        <authorList>
            <person name="Alioto T."/>
            <person name="Alioto T."/>
        </authorList>
    </citation>
    <scope>NUCLEOTIDE SEQUENCE</scope>
</reference>
<proteinExistence type="predicted"/>
<dbReference type="InterPro" id="IPR027806">
    <property type="entry name" value="HARBI1_dom"/>
</dbReference>
<sequence>MALVDADYKFIWLVVGPDGVASDAQIYNECELTEVLKNKTIDFPYPEPLPGDDRNIPYFFFADNAFQLKTDMMKLFPFRNMTVEDRIFNYRLSRTRSLVENAFGIMSQRFQILLSTMQHSPDNVRIVVQACICLHNLIGIRLPNMNINHVDR</sequence>
<dbReference type="Pfam" id="PF13359">
    <property type="entry name" value="DDE_Tnp_4"/>
    <property type="match status" value="1"/>
</dbReference>
<name>A0A8B6GKF7_MYTGA</name>
<evidence type="ECO:0000313" key="5">
    <source>
        <dbReference type="Proteomes" id="UP000596742"/>
    </source>
</evidence>
<dbReference type="AlphaFoldDB" id="A0A8B6GKF7"/>